<feature type="transmembrane region" description="Helical" evidence="6">
    <location>
        <begin position="740"/>
        <end position="767"/>
    </location>
</feature>
<dbReference type="Pfam" id="PF12704">
    <property type="entry name" value="MacB_PCD"/>
    <property type="match status" value="1"/>
</dbReference>
<feature type="transmembrane region" description="Helical" evidence="6">
    <location>
        <begin position="387"/>
        <end position="410"/>
    </location>
</feature>
<accession>A0ABX0QDI5</accession>
<keyword evidence="10" id="KW-1185">Reference proteome</keyword>
<dbReference type="PANTHER" id="PTHR30572">
    <property type="entry name" value="MEMBRANE COMPONENT OF TRANSPORTER-RELATED"/>
    <property type="match status" value="1"/>
</dbReference>
<evidence type="ECO:0000256" key="2">
    <source>
        <dbReference type="ARBA" id="ARBA00022475"/>
    </source>
</evidence>
<feature type="transmembrane region" description="Helical" evidence="6">
    <location>
        <begin position="21"/>
        <end position="41"/>
    </location>
</feature>
<feature type="transmembrane region" description="Helical" evidence="6">
    <location>
        <begin position="703"/>
        <end position="728"/>
    </location>
</feature>
<evidence type="ECO:0000259" key="7">
    <source>
        <dbReference type="Pfam" id="PF02687"/>
    </source>
</evidence>
<dbReference type="InterPro" id="IPR050250">
    <property type="entry name" value="Macrolide_Exporter_MacB"/>
</dbReference>
<keyword evidence="2" id="KW-1003">Cell membrane</keyword>
<protein>
    <submittedName>
        <fullName evidence="9">FtsX-like permease family protein</fullName>
    </submittedName>
</protein>
<dbReference type="PANTHER" id="PTHR30572:SF18">
    <property type="entry name" value="ABC-TYPE MACROLIDE FAMILY EXPORT SYSTEM PERMEASE COMPONENT 2"/>
    <property type="match status" value="1"/>
</dbReference>
<comment type="subcellular location">
    <subcellularLocation>
        <location evidence="1">Cell membrane</location>
        <topology evidence="1">Multi-pass membrane protein</topology>
    </subcellularLocation>
</comment>
<feature type="transmembrane region" description="Helical" evidence="6">
    <location>
        <begin position="439"/>
        <end position="458"/>
    </location>
</feature>
<feature type="transmembrane region" description="Helical" evidence="6">
    <location>
        <begin position="340"/>
        <end position="367"/>
    </location>
</feature>
<feature type="domain" description="ABC3 transporter permease C-terminal" evidence="7">
    <location>
        <begin position="706"/>
        <end position="819"/>
    </location>
</feature>
<evidence type="ECO:0000256" key="5">
    <source>
        <dbReference type="ARBA" id="ARBA00023136"/>
    </source>
</evidence>
<feature type="domain" description="ABC3 transporter permease C-terminal" evidence="7">
    <location>
        <begin position="300"/>
        <end position="415"/>
    </location>
</feature>
<proteinExistence type="predicted"/>
<keyword evidence="4 6" id="KW-1133">Transmembrane helix</keyword>
<evidence type="ECO:0000313" key="10">
    <source>
        <dbReference type="Proteomes" id="UP000606008"/>
    </source>
</evidence>
<sequence>MLYPYLKLAFRQLWRNRLYTGLNVLGLAIGLSTCWVIFRIISFEYSFDRNQPNGDRMYRLVSRYNAGGKDVGSPHVPNSLAEVVQGQVAGLELVVPISQHNPFFVLVPSVAGSKPLRLSEVGDSYQTTPAYFKLISYTWLAGDPANALAEPGKVVLTQSRAKLYFPHLTPRQVLGKQLTYIHTADTTHVSVTGVVADLMYLTHFDGKEFVSPREWPVSNAEQWIQEDAMVYVLLQPKVDPSSVIRQINLVAARYLALAYKQFGMGNDQRRHLLQPLDDIHFGADYWPRASRKELLSLAGLALFILALACINYINLSTALVPQRAREIGVRKALGSSRSTLIAQFLGETTLVTCLALLVAWPISVQFVQSFDELVPWVATDRLDPIKIALFLVALVAGVSVLAGLYPSWLITRLQPVKVLRGQRLVVVGATGRITLRKGLVVFQFVIAQVFIVGTIVVGRQLHFAYTRDIGFNREAVVLIEAPMQYIYDEKSPLHNRHLTLCNNVKQLPGVAALSLSTAPMSVGFDGEVGIKGRKYGPIGFLSAEMSRKAIDTAWLDLYGVQLLAGRNLKHSDTPREWIINETALKAFNLGSPQEAIGKVLYEHPSNDPEGKYGTMYPIVGVVKDFDMGGVSRKIKPVALTTETRYVNGLNIKLASANPTDWSGTLAAIRAIWEKAYPNDTFSYRFYDDVLSDMYSEEQTLSRIVNLATVVAILISCLGLFGLVTLTAYQRTKEIGIRKVLGASVASVVALLSQEFVVLVGIAIVIATPLAGWGMKQWLNNYAYQIDLSWWLFAGAAVLALIIALVTVAFQSIRAAIANPVDSLRNE</sequence>
<dbReference type="InterPro" id="IPR025857">
    <property type="entry name" value="MacB_PCD"/>
</dbReference>
<comment type="caution">
    <text evidence="9">The sequence shown here is derived from an EMBL/GenBank/DDBJ whole genome shotgun (WGS) entry which is preliminary data.</text>
</comment>
<feature type="transmembrane region" description="Helical" evidence="6">
    <location>
        <begin position="787"/>
        <end position="809"/>
    </location>
</feature>
<feature type="transmembrane region" description="Helical" evidence="6">
    <location>
        <begin position="294"/>
        <end position="320"/>
    </location>
</feature>
<dbReference type="Pfam" id="PF02687">
    <property type="entry name" value="FtsX"/>
    <property type="match status" value="2"/>
</dbReference>
<reference evidence="9" key="1">
    <citation type="submission" date="2024-05" db="EMBL/GenBank/DDBJ databases">
        <authorList>
            <person name="Jung D.-H."/>
        </authorList>
    </citation>
    <scope>NUCLEOTIDE SEQUENCE</scope>
    <source>
        <strain evidence="9">JA-25</strain>
    </source>
</reference>
<evidence type="ECO:0000313" key="9">
    <source>
        <dbReference type="EMBL" id="NID10450.1"/>
    </source>
</evidence>
<feature type="domain" description="MacB-like periplasmic core" evidence="8">
    <location>
        <begin position="20"/>
        <end position="248"/>
    </location>
</feature>
<dbReference type="EMBL" id="WAEL01000003">
    <property type="protein sequence ID" value="NID10450.1"/>
    <property type="molecule type" value="Genomic_DNA"/>
</dbReference>
<gene>
    <name evidence="9" type="ORF">F7231_09725</name>
</gene>
<evidence type="ECO:0000256" key="4">
    <source>
        <dbReference type="ARBA" id="ARBA00022989"/>
    </source>
</evidence>
<dbReference type="InterPro" id="IPR003838">
    <property type="entry name" value="ABC3_permease_C"/>
</dbReference>
<keyword evidence="5 6" id="KW-0472">Membrane</keyword>
<name>A0ABX0QDI5_9BACT</name>
<organism evidence="9 10">
    <name type="scientific">Fibrivirga algicola</name>
    <dbReference type="NCBI Taxonomy" id="2950420"/>
    <lineage>
        <taxon>Bacteria</taxon>
        <taxon>Pseudomonadati</taxon>
        <taxon>Bacteroidota</taxon>
        <taxon>Cytophagia</taxon>
        <taxon>Cytophagales</taxon>
        <taxon>Spirosomataceae</taxon>
        <taxon>Fibrivirga</taxon>
    </lineage>
</organism>
<dbReference type="Proteomes" id="UP000606008">
    <property type="component" value="Unassembled WGS sequence"/>
</dbReference>
<dbReference type="RefSeq" id="WP_166691755.1">
    <property type="nucleotide sequence ID" value="NZ_WAEL01000003.1"/>
</dbReference>
<evidence type="ECO:0000256" key="1">
    <source>
        <dbReference type="ARBA" id="ARBA00004651"/>
    </source>
</evidence>
<evidence type="ECO:0000259" key="8">
    <source>
        <dbReference type="Pfam" id="PF12704"/>
    </source>
</evidence>
<evidence type="ECO:0000256" key="3">
    <source>
        <dbReference type="ARBA" id="ARBA00022692"/>
    </source>
</evidence>
<evidence type="ECO:0000256" key="6">
    <source>
        <dbReference type="SAM" id="Phobius"/>
    </source>
</evidence>
<keyword evidence="3 6" id="KW-0812">Transmembrane</keyword>